<sequence>MKIVTIGLGYIGLPTAIMFANHNQEVIGVDVKEDVITMLNNGHVHLEEPGLETELKKSCSVWELQGTAKGGTSRCIYCGCSNA</sequence>
<protein>
    <submittedName>
        <fullName evidence="3">UDP-N-acetyl-D-mannosamine dehydrogenase</fullName>
    </submittedName>
</protein>
<organism evidence="3 4">
    <name type="scientific">Listeria aquatica FSL S10-1188</name>
    <dbReference type="NCBI Taxonomy" id="1265818"/>
    <lineage>
        <taxon>Bacteria</taxon>
        <taxon>Bacillati</taxon>
        <taxon>Bacillota</taxon>
        <taxon>Bacilli</taxon>
        <taxon>Bacillales</taxon>
        <taxon>Listeriaceae</taxon>
        <taxon>Listeria</taxon>
    </lineage>
</organism>
<reference evidence="3 4" key="1">
    <citation type="journal article" date="2014" name="Int. J. Syst. Evol. Microbiol.">
        <title>Listeria floridensis sp. nov., Listeria aquatica sp. nov., Listeria cornellensis sp. nov., Listeria riparia sp. nov. and Listeria grandensis sp. nov., from agricultural and natural environments.</title>
        <authorList>
            <person name="den Bakker H.C."/>
            <person name="Warchocki S."/>
            <person name="Wright E.M."/>
            <person name="Allred A.F."/>
            <person name="Ahlstrom C."/>
            <person name="Manuel C.S."/>
            <person name="Stasiewicz M.J."/>
            <person name="Burrell A."/>
            <person name="Roof S."/>
            <person name="Strawn L."/>
            <person name="Fortes E.D."/>
            <person name="Nightingale K.K."/>
            <person name="Kephart D."/>
            <person name="Wiedmann M."/>
        </authorList>
    </citation>
    <scope>NUCLEOTIDE SEQUENCE [LARGE SCALE GENOMIC DNA]</scope>
    <source>
        <strain evidence="3 4">FSL S10-1188</strain>
    </source>
</reference>
<dbReference type="PANTHER" id="PTHR43491">
    <property type="entry name" value="UDP-N-ACETYL-D-MANNOSAMINE DEHYDROGENASE"/>
    <property type="match status" value="1"/>
</dbReference>
<dbReference type="InterPro" id="IPR028359">
    <property type="entry name" value="UDP_ManNAc/GlcNAc_DH"/>
</dbReference>
<dbReference type="GO" id="GO:0051287">
    <property type="term" value="F:NAD binding"/>
    <property type="evidence" value="ECO:0007669"/>
    <property type="project" value="InterPro"/>
</dbReference>
<dbReference type="EMBL" id="AOCG01000016">
    <property type="protein sequence ID" value="EUJ16976.1"/>
    <property type="molecule type" value="Genomic_DNA"/>
</dbReference>
<name>W7B2Q0_9LIST</name>
<dbReference type="GO" id="GO:0016628">
    <property type="term" value="F:oxidoreductase activity, acting on the CH-CH group of donors, NAD or NADP as acceptor"/>
    <property type="evidence" value="ECO:0007669"/>
    <property type="project" value="InterPro"/>
</dbReference>
<comment type="similarity">
    <text evidence="1">Belongs to the UDP-glucose/GDP-mannose dehydrogenase family.</text>
</comment>
<feature type="domain" description="UDP-glucose/GDP-mannose dehydrogenase N-terminal" evidence="2">
    <location>
        <begin position="1"/>
        <end position="69"/>
    </location>
</feature>
<dbReference type="SUPFAM" id="SSF51735">
    <property type="entry name" value="NAD(P)-binding Rossmann-fold domains"/>
    <property type="match status" value="1"/>
</dbReference>
<comment type="caution">
    <text evidence="3">The sequence shown here is derived from an EMBL/GenBank/DDBJ whole genome shotgun (WGS) entry which is preliminary data.</text>
</comment>
<dbReference type="Proteomes" id="UP000019246">
    <property type="component" value="Unassembled WGS sequence"/>
</dbReference>
<evidence type="ECO:0000256" key="1">
    <source>
        <dbReference type="ARBA" id="ARBA00006601"/>
    </source>
</evidence>
<dbReference type="GO" id="GO:0016616">
    <property type="term" value="F:oxidoreductase activity, acting on the CH-OH group of donors, NAD or NADP as acceptor"/>
    <property type="evidence" value="ECO:0007669"/>
    <property type="project" value="InterPro"/>
</dbReference>
<dbReference type="STRING" id="1265818.MAQA_14564"/>
<proteinExistence type="inferred from homology"/>
<evidence type="ECO:0000313" key="3">
    <source>
        <dbReference type="EMBL" id="EUJ16976.1"/>
    </source>
</evidence>
<dbReference type="AlphaFoldDB" id="W7B2Q0"/>
<keyword evidence="4" id="KW-1185">Reference proteome</keyword>
<dbReference type="Gene3D" id="3.40.50.720">
    <property type="entry name" value="NAD(P)-binding Rossmann-like Domain"/>
    <property type="match status" value="1"/>
</dbReference>
<dbReference type="PANTHER" id="PTHR43491:SF2">
    <property type="entry name" value="UDP-N-ACETYL-D-MANNOSAMINE DEHYDROGENASE"/>
    <property type="match status" value="1"/>
</dbReference>
<dbReference type="Pfam" id="PF03721">
    <property type="entry name" value="UDPG_MGDP_dh_N"/>
    <property type="match status" value="1"/>
</dbReference>
<dbReference type="InterPro" id="IPR036291">
    <property type="entry name" value="NAD(P)-bd_dom_sf"/>
</dbReference>
<dbReference type="PATRIC" id="fig|1265818.5.peg.2933"/>
<accession>W7B2Q0</accession>
<dbReference type="InterPro" id="IPR001732">
    <property type="entry name" value="UDP-Glc/GDP-Man_DH_N"/>
</dbReference>
<evidence type="ECO:0000313" key="4">
    <source>
        <dbReference type="Proteomes" id="UP000019246"/>
    </source>
</evidence>
<dbReference type="GO" id="GO:0000271">
    <property type="term" value="P:polysaccharide biosynthetic process"/>
    <property type="evidence" value="ECO:0007669"/>
    <property type="project" value="InterPro"/>
</dbReference>
<gene>
    <name evidence="3" type="ORF">MAQA_14564</name>
</gene>
<evidence type="ECO:0000259" key="2">
    <source>
        <dbReference type="Pfam" id="PF03721"/>
    </source>
</evidence>